<dbReference type="GO" id="GO:0030490">
    <property type="term" value="P:maturation of SSU-rRNA"/>
    <property type="evidence" value="ECO:0007669"/>
    <property type="project" value="TreeGrafter"/>
</dbReference>
<dbReference type="SUPFAM" id="SSF50978">
    <property type="entry name" value="WD40 repeat-like"/>
    <property type="match status" value="2"/>
</dbReference>
<dbReference type="InterPro" id="IPR036322">
    <property type="entry name" value="WD40_repeat_dom_sf"/>
</dbReference>
<dbReference type="InterPro" id="IPR010400">
    <property type="entry name" value="PITH_dom"/>
</dbReference>
<dbReference type="PANTHER" id="PTHR19853">
    <property type="entry name" value="WD REPEAT CONTAINING PROTEIN 3 WDR3"/>
    <property type="match status" value="1"/>
</dbReference>
<evidence type="ECO:0000256" key="1">
    <source>
        <dbReference type="ARBA" id="ARBA00004604"/>
    </source>
</evidence>
<reference evidence="9" key="1">
    <citation type="submission" date="2020-12" db="EMBL/GenBank/DDBJ databases">
        <authorList>
            <person name="Iha C."/>
        </authorList>
    </citation>
    <scope>NUCLEOTIDE SEQUENCE</scope>
</reference>
<gene>
    <name evidence="9" type="ORF">OSTQU699_LOCUS3622</name>
</gene>
<evidence type="ECO:0000256" key="2">
    <source>
        <dbReference type="ARBA" id="ARBA00022574"/>
    </source>
</evidence>
<dbReference type="InterPro" id="IPR001680">
    <property type="entry name" value="WD40_rpt"/>
</dbReference>
<comment type="caution">
    <text evidence="9">The sequence shown here is derived from an EMBL/GenBank/DDBJ whole genome shotgun (WGS) entry which is preliminary data.</text>
</comment>
<dbReference type="GO" id="GO:0034388">
    <property type="term" value="C:Pwp2p-containing subcomplex of 90S preribosome"/>
    <property type="evidence" value="ECO:0007669"/>
    <property type="project" value="TreeGrafter"/>
</dbReference>
<dbReference type="CDD" id="cd00200">
    <property type="entry name" value="WD40"/>
    <property type="match status" value="1"/>
</dbReference>
<dbReference type="PROSITE" id="PS50294">
    <property type="entry name" value="WD_REPEATS_REGION"/>
    <property type="match status" value="6"/>
</dbReference>
<dbReference type="Pfam" id="PF25173">
    <property type="entry name" value="Beta-prop_WDR3_1st"/>
    <property type="match status" value="1"/>
</dbReference>
<name>A0A8S1IX12_9CHLO</name>
<dbReference type="PANTHER" id="PTHR19853:SF0">
    <property type="entry name" value="WD REPEAT-CONTAINING PROTEIN 3"/>
    <property type="match status" value="1"/>
</dbReference>
<dbReference type="PROSITE" id="PS00678">
    <property type="entry name" value="WD_REPEATS_1"/>
    <property type="match status" value="2"/>
</dbReference>
<dbReference type="GO" id="GO:0030515">
    <property type="term" value="F:snoRNA binding"/>
    <property type="evidence" value="ECO:0007669"/>
    <property type="project" value="TreeGrafter"/>
</dbReference>
<dbReference type="InterPro" id="IPR020472">
    <property type="entry name" value="WD40_PAC1"/>
</dbReference>
<dbReference type="PRINTS" id="PR00320">
    <property type="entry name" value="GPROTEINBRPT"/>
</dbReference>
<keyword evidence="2 6" id="KW-0853">WD repeat</keyword>
<feature type="domain" description="PITH" evidence="8">
    <location>
        <begin position="817"/>
        <end position="992"/>
    </location>
</feature>
<keyword evidence="10" id="KW-1185">Reference proteome</keyword>
<dbReference type="PROSITE" id="PS50082">
    <property type="entry name" value="WD_REPEATS_2"/>
    <property type="match status" value="7"/>
</dbReference>
<dbReference type="GO" id="GO:0032040">
    <property type="term" value="C:small-subunit processome"/>
    <property type="evidence" value="ECO:0007669"/>
    <property type="project" value="TreeGrafter"/>
</dbReference>
<dbReference type="FunFam" id="2.130.10.10:FF:000178">
    <property type="entry name" value="WD repeat domain 3"/>
    <property type="match status" value="1"/>
</dbReference>
<feature type="repeat" description="WD" evidence="6">
    <location>
        <begin position="624"/>
        <end position="665"/>
    </location>
</feature>
<dbReference type="AlphaFoldDB" id="A0A8S1IX12"/>
<accession>A0A8S1IX12</accession>
<feature type="region of interest" description="Disordered" evidence="7">
    <location>
        <begin position="221"/>
        <end position="240"/>
    </location>
</feature>
<dbReference type="GO" id="GO:0005737">
    <property type="term" value="C:cytoplasm"/>
    <property type="evidence" value="ECO:0007669"/>
    <property type="project" value="UniProtKB-ARBA"/>
</dbReference>
<dbReference type="EMBL" id="CAJHUC010000797">
    <property type="protein sequence ID" value="CAD7698261.1"/>
    <property type="molecule type" value="Genomic_DNA"/>
</dbReference>
<dbReference type="InterPro" id="IPR008979">
    <property type="entry name" value="Galactose-bd-like_sf"/>
</dbReference>
<dbReference type="SUPFAM" id="SSF49785">
    <property type="entry name" value="Galactose-binding domain-like"/>
    <property type="match status" value="1"/>
</dbReference>
<feature type="repeat" description="WD" evidence="6">
    <location>
        <begin position="666"/>
        <end position="698"/>
    </location>
</feature>
<dbReference type="OrthoDB" id="407922at2759"/>
<keyword evidence="4" id="KW-0539">Nucleus</keyword>
<feature type="repeat" description="WD" evidence="6">
    <location>
        <begin position="488"/>
        <end position="520"/>
    </location>
</feature>
<dbReference type="Pfam" id="PF06201">
    <property type="entry name" value="PITH"/>
    <property type="match status" value="1"/>
</dbReference>
<dbReference type="InterPro" id="IPR037047">
    <property type="entry name" value="PITH_dom_sf"/>
</dbReference>
<dbReference type="SMART" id="SM00320">
    <property type="entry name" value="WD40"/>
    <property type="match status" value="11"/>
</dbReference>
<organism evidence="9 10">
    <name type="scientific">Ostreobium quekettii</name>
    <dbReference type="NCBI Taxonomy" id="121088"/>
    <lineage>
        <taxon>Eukaryota</taxon>
        <taxon>Viridiplantae</taxon>
        <taxon>Chlorophyta</taxon>
        <taxon>core chlorophytes</taxon>
        <taxon>Ulvophyceae</taxon>
        <taxon>TCBD clade</taxon>
        <taxon>Bryopsidales</taxon>
        <taxon>Ostreobineae</taxon>
        <taxon>Ostreobiaceae</taxon>
        <taxon>Ostreobium</taxon>
    </lineage>
</organism>
<protein>
    <recommendedName>
        <fullName evidence="8">PITH domain-containing protein</fullName>
    </recommendedName>
</protein>
<dbReference type="FunFam" id="2.130.10.10:FF:000157">
    <property type="entry name" value="WD repeat domain 3"/>
    <property type="match status" value="1"/>
</dbReference>
<evidence type="ECO:0000259" key="8">
    <source>
        <dbReference type="PROSITE" id="PS51532"/>
    </source>
</evidence>
<proteinExistence type="inferred from homology"/>
<evidence type="ECO:0000256" key="3">
    <source>
        <dbReference type="ARBA" id="ARBA00022737"/>
    </source>
</evidence>
<feature type="region of interest" description="Disordered" evidence="7">
    <location>
        <begin position="724"/>
        <end position="744"/>
    </location>
</feature>
<feature type="repeat" description="WD" evidence="6">
    <location>
        <begin position="582"/>
        <end position="623"/>
    </location>
</feature>
<dbReference type="InterPro" id="IPR019775">
    <property type="entry name" value="WD40_repeat_CS"/>
</dbReference>
<evidence type="ECO:0000256" key="4">
    <source>
        <dbReference type="ARBA" id="ARBA00023242"/>
    </source>
</evidence>
<comment type="similarity">
    <text evidence="5">Belongs to the WD repeat WDR3/UTP12 family.</text>
</comment>
<dbReference type="Gene3D" id="2.60.120.470">
    <property type="entry name" value="PITH domain"/>
    <property type="match status" value="1"/>
</dbReference>
<dbReference type="Proteomes" id="UP000708148">
    <property type="component" value="Unassembled WGS sequence"/>
</dbReference>
<feature type="compositionally biased region" description="Basic residues" evidence="7">
    <location>
        <begin position="295"/>
        <end position="308"/>
    </location>
</feature>
<evidence type="ECO:0000313" key="10">
    <source>
        <dbReference type="Proteomes" id="UP000708148"/>
    </source>
</evidence>
<evidence type="ECO:0000256" key="7">
    <source>
        <dbReference type="SAM" id="MobiDB-lite"/>
    </source>
</evidence>
<feature type="repeat" description="WD" evidence="6">
    <location>
        <begin position="143"/>
        <end position="183"/>
    </location>
</feature>
<feature type="repeat" description="WD" evidence="6">
    <location>
        <begin position="101"/>
        <end position="134"/>
    </location>
</feature>
<feature type="region of interest" description="Disordered" evidence="7">
    <location>
        <begin position="295"/>
        <end position="332"/>
    </location>
</feature>
<dbReference type="PROSITE" id="PS51532">
    <property type="entry name" value="PITH"/>
    <property type="match status" value="1"/>
</dbReference>
<dbReference type="InterPro" id="IPR051570">
    <property type="entry name" value="TBC1_cilium_biogenesis"/>
</dbReference>
<sequence length="1011" mass="111203">MVKAYLRYEHARAFGVISSGSNALFDDSGSHVVCAALESVAVWSVKTRQLARRLTAEPGEGSRALAEVARVAISGRQLGVGHADGCIRLWGLESGECAVTLRDHRKGVTALRYSRGGGLLASGSKDTDVIVWDVVAGSGVCRLRGHRDQVTDLAWLGDGHLASCSKDAHIRVWDMATQHCCQTLWLENLEVWSMDVDPFGRRLVAGCVGRELQVFSVSFGGEDGHGEKDPGAGESVGKGKNSMDVLQRMGSIERLENDRVVCLRFRDDGAFLVCQGSGKVVEVLRVRPEAEALKRLKRRRRRAQKKASGRGTERGEDGGDGQEGGAKKGWERLDGISAPDEFERWRSVRLKHRLRSFDFRPQSSRHSPVAELLLTFVNNSFELVKMGERGEEDGEGEGVEFHGKNDMAGHRSGIRSLALSEDESMVVSTAESAVKVWNPSNGTCLHTIASGYGLSCLFAPGGRHIAVGTKEGALQIFNLGASCLAESVAAHSGPVWSLAELPDRSGFVSGSADHSVKFWQWDMADSKSAAGNMTIKQTRQMGLGDDVLCVCVSPDSRLLAVALLDSTVKVFYMDSLKLFLSLYGHKLPVLSLDISSDSQLLVSGSADKNIKIWGLDFGDCHKSLFAHRDSVTHVAFVHTSHYVFSTGKDKMLKYWDADKFEQLLELPGHHAEVWCMAVSRFGDFVLTGSNDRSIRRWERTDEPFFIEEEKEKRLETLFEEDLEDKHEMPGSQAAQGDGKAAPAGRQTLESITAADSVIEALELASHETLRLQDPDEQSGGRFQPNPLLLGQSLLDTEPRRGTRMPSFRGTCAHDHDCGEADCGVSYSLYKHIDLARVTCLNESEPESCRNVFKPWSQRTDFSGPSLRSNADDPELLLYIPFTGALAIKGISVIGGMDGTSPGKLRAFVNRDDLDFSAVEDLPPVQEWTLHEDHRGLLEYPTHVAKFQGVHGLTLHFPENFGADHSEIHFIGLKGEFTERRREAVEAVYEARPMPEDHKVPGEQGAHWRMGT</sequence>
<feature type="compositionally biased region" description="Basic and acidic residues" evidence="7">
    <location>
        <begin position="222"/>
        <end position="231"/>
    </location>
</feature>
<keyword evidence="3" id="KW-0677">Repeat</keyword>
<evidence type="ECO:0000313" key="9">
    <source>
        <dbReference type="EMBL" id="CAD7698261.1"/>
    </source>
</evidence>
<dbReference type="Gene3D" id="2.130.10.10">
    <property type="entry name" value="YVTN repeat-like/Quinoprotein amine dehydrogenase"/>
    <property type="match status" value="4"/>
</dbReference>
<feature type="repeat" description="WD" evidence="6">
    <location>
        <begin position="407"/>
        <end position="447"/>
    </location>
</feature>
<comment type="subcellular location">
    <subcellularLocation>
        <location evidence="1">Nucleus</location>
        <location evidence="1">Nucleolus</location>
    </subcellularLocation>
</comment>
<dbReference type="InterPro" id="IPR015943">
    <property type="entry name" value="WD40/YVTN_repeat-like_dom_sf"/>
</dbReference>
<dbReference type="Pfam" id="PF25172">
    <property type="entry name" value="Beta-prop_WDR3_2nd"/>
    <property type="match status" value="1"/>
</dbReference>
<evidence type="ECO:0000256" key="6">
    <source>
        <dbReference type="PROSITE-ProRule" id="PRU00221"/>
    </source>
</evidence>
<evidence type="ECO:0000256" key="5">
    <source>
        <dbReference type="ARBA" id="ARBA00038229"/>
    </source>
</evidence>